<dbReference type="PANTHER" id="PTHR34477:SF1">
    <property type="entry name" value="UPF0213 PROTEIN YHBQ"/>
    <property type="match status" value="1"/>
</dbReference>
<dbReference type="InterPro" id="IPR050190">
    <property type="entry name" value="UPF0213_domain"/>
</dbReference>
<dbReference type="PANTHER" id="PTHR34477">
    <property type="entry name" value="UPF0213 PROTEIN YHBQ"/>
    <property type="match status" value="1"/>
</dbReference>
<proteinExistence type="predicted"/>
<comment type="caution">
    <text evidence="2">The sequence shown here is derived from an EMBL/GenBank/DDBJ whole genome shotgun (WGS) entry which is preliminary data.</text>
</comment>
<dbReference type="Proteomes" id="UP000054016">
    <property type="component" value="Unassembled WGS sequence"/>
</dbReference>
<dbReference type="InterPro" id="IPR035901">
    <property type="entry name" value="GIY-YIG_endonuc_sf"/>
</dbReference>
<evidence type="ECO:0000313" key="2">
    <source>
        <dbReference type="EMBL" id="KON32169.1"/>
    </source>
</evidence>
<evidence type="ECO:0000259" key="1">
    <source>
        <dbReference type="PROSITE" id="PS50164"/>
    </source>
</evidence>
<protein>
    <recommendedName>
        <fullName evidence="1">GIY-YIG domain-containing protein</fullName>
    </recommendedName>
</protein>
<name>A0A0M0BUP8_9ARCH</name>
<dbReference type="EMBL" id="LFWV01000010">
    <property type="protein sequence ID" value="KON32169.1"/>
    <property type="molecule type" value="Genomic_DNA"/>
</dbReference>
<dbReference type="SUPFAM" id="SSF82771">
    <property type="entry name" value="GIY-YIG endonuclease"/>
    <property type="match status" value="1"/>
</dbReference>
<organism evidence="2 3">
    <name type="scientific">miscellaneous Crenarchaeota group-1 archaeon SG8-32-3</name>
    <dbReference type="NCBI Taxonomy" id="1685125"/>
    <lineage>
        <taxon>Archaea</taxon>
        <taxon>Candidatus Bathyarchaeota</taxon>
        <taxon>MCG-1</taxon>
    </lineage>
</organism>
<dbReference type="InterPro" id="IPR000305">
    <property type="entry name" value="GIY-YIG_endonuc"/>
</dbReference>
<dbReference type="CDD" id="cd10456">
    <property type="entry name" value="GIY-YIG_UPF0213"/>
    <property type="match status" value="1"/>
</dbReference>
<dbReference type="Gene3D" id="3.40.1440.10">
    <property type="entry name" value="GIY-YIG endonuclease"/>
    <property type="match status" value="1"/>
</dbReference>
<reference evidence="3" key="1">
    <citation type="submission" date="2015-06" db="EMBL/GenBank/DDBJ databases">
        <title>New insights into the roles of widespread benthic archaea in carbon and nitrogen cycling.</title>
        <authorList>
            <person name="Lazar C.S."/>
            <person name="Baker B.J."/>
            <person name="Seitz K.W."/>
            <person name="Hyde A.S."/>
            <person name="Dick G.J."/>
            <person name="Hinrichs K.-U."/>
            <person name="Teske A.P."/>
        </authorList>
    </citation>
    <scope>NUCLEOTIDE SEQUENCE [LARGE SCALE GENOMIC DNA]</scope>
</reference>
<dbReference type="Pfam" id="PF01541">
    <property type="entry name" value="GIY-YIG"/>
    <property type="match status" value="1"/>
</dbReference>
<gene>
    <name evidence="2" type="ORF">AC478_01125</name>
</gene>
<dbReference type="PROSITE" id="PS50164">
    <property type="entry name" value="GIY_YIG"/>
    <property type="match status" value="1"/>
</dbReference>
<evidence type="ECO:0000313" key="3">
    <source>
        <dbReference type="Proteomes" id="UP000054016"/>
    </source>
</evidence>
<feature type="domain" description="GIY-YIG" evidence="1">
    <location>
        <begin position="1"/>
        <end position="77"/>
    </location>
</feature>
<dbReference type="AlphaFoldDB" id="A0A0M0BUP8"/>
<sequence length="84" mass="10008">MPFYVYILLCRDGSFYTGYTKNLEERARLHDSGKGAQYTRMHKPKRVAYVELFDSRAKAMKRERAIKKLSHQQKLNLINSRNIR</sequence>
<accession>A0A0M0BUP8</accession>